<dbReference type="PANTHER" id="PTHR46246">
    <property type="entry name" value="GUANOSINE-3',5'-BIS(DIPHOSPHATE) 3'-PYROPHOSPHOHYDROLASE MESH1"/>
    <property type="match status" value="1"/>
</dbReference>
<name>A0ABD6EI68_9BILA</name>
<dbReference type="Gene3D" id="1.10.3210.10">
    <property type="entry name" value="Hypothetical protein af1432"/>
    <property type="match status" value="1"/>
</dbReference>
<dbReference type="Pfam" id="PF13328">
    <property type="entry name" value="HD_4"/>
    <property type="match status" value="1"/>
</dbReference>
<dbReference type="AlphaFoldDB" id="A0ABD6EI68"/>
<dbReference type="PANTHER" id="PTHR46246:SF1">
    <property type="entry name" value="GUANOSINE-3',5'-BIS(DIPHOSPHATE) 3'-PYROPHOSPHOHYDROLASE MESH1"/>
    <property type="match status" value="1"/>
</dbReference>
<dbReference type="InterPro" id="IPR052194">
    <property type="entry name" value="MESH1"/>
</dbReference>
<keyword evidence="3" id="KW-1185">Reference proteome</keyword>
<dbReference type="EMBL" id="JBGFUD010002047">
    <property type="protein sequence ID" value="MFH4977081.1"/>
    <property type="molecule type" value="Genomic_DNA"/>
</dbReference>
<evidence type="ECO:0008006" key="4">
    <source>
        <dbReference type="Google" id="ProtNLM"/>
    </source>
</evidence>
<gene>
    <name evidence="2" type="ORF">AB6A40_003790</name>
</gene>
<evidence type="ECO:0000313" key="3">
    <source>
        <dbReference type="Proteomes" id="UP001608902"/>
    </source>
</evidence>
<accession>A0ABD6EI68</accession>
<dbReference type="SUPFAM" id="SSF109604">
    <property type="entry name" value="HD-domain/PDEase-like"/>
    <property type="match status" value="1"/>
</dbReference>
<evidence type="ECO:0000256" key="1">
    <source>
        <dbReference type="SAM" id="MobiDB-lite"/>
    </source>
</evidence>
<dbReference type="Proteomes" id="UP001608902">
    <property type="component" value="Unassembled WGS sequence"/>
</dbReference>
<reference evidence="2 3" key="1">
    <citation type="submission" date="2024-08" db="EMBL/GenBank/DDBJ databases">
        <title>Gnathostoma spinigerum genome.</title>
        <authorList>
            <person name="Gonzalez-Bertolin B."/>
            <person name="Monzon S."/>
            <person name="Zaballos A."/>
            <person name="Jimenez P."/>
            <person name="Dekumyoy P."/>
            <person name="Varona S."/>
            <person name="Cuesta I."/>
            <person name="Sumanam S."/>
            <person name="Adisakwattana P."/>
            <person name="Gasser R.B."/>
            <person name="Hernandez-Gonzalez A."/>
            <person name="Young N.D."/>
            <person name="Perteguer M.J."/>
        </authorList>
    </citation>
    <scope>NUCLEOTIDE SEQUENCE [LARGE SCALE GENOMIC DNA]</scope>
    <source>
        <strain evidence="2">AL3</strain>
        <tissue evidence="2">Liver</tissue>
    </source>
</reference>
<evidence type="ECO:0000313" key="2">
    <source>
        <dbReference type="EMBL" id="MFH4977081.1"/>
    </source>
</evidence>
<organism evidence="2 3">
    <name type="scientific">Gnathostoma spinigerum</name>
    <dbReference type="NCBI Taxonomy" id="75299"/>
    <lineage>
        <taxon>Eukaryota</taxon>
        <taxon>Metazoa</taxon>
        <taxon>Ecdysozoa</taxon>
        <taxon>Nematoda</taxon>
        <taxon>Chromadorea</taxon>
        <taxon>Rhabditida</taxon>
        <taxon>Spirurina</taxon>
        <taxon>Gnathostomatomorpha</taxon>
        <taxon>Gnathostomatoidea</taxon>
        <taxon>Gnathostomatidae</taxon>
        <taxon>Gnathostoma</taxon>
    </lineage>
</organism>
<feature type="region of interest" description="Disordered" evidence="1">
    <location>
        <begin position="1"/>
        <end position="25"/>
    </location>
</feature>
<protein>
    <recommendedName>
        <fullName evidence="4">HD domain-containing protein</fullName>
    </recommendedName>
</protein>
<proteinExistence type="predicted"/>
<comment type="caution">
    <text evidence="2">The sequence shown here is derived from an EMBL/GenBank/DDBJ whole genome shotgun (WGS) entry which is preliminary data.</text>
</comment>
<sequence length="241" mass="27029">MAEGGKKLETEDESPPPYSSTHPIGTCGYNIYPGMPEDKTNSCKKPSTPSVICDEKIPLKGDSVLIAQVIKAADLAARRHRNQRRGDPNQTPYVNHPIGVAYILTNEAKITDVATIVAAILHDVVEDTKTTFEEIQEQFGDEVCRLVKECTVDKKCSKDERRKQKIELAPHLTRKAIQAKMIELANQLYNARDVERVNPVGWNSHKKKDFFKWTKEYVAKLKGSNDALEAALDDVINKNLN</sequence>